<keyword evidence="2" id="KW-0067">ATP-binding</keyword>
<organism evidence="4 5">
    <name type="scientific">Leptotrombidium deliense</name>
    <dbReference type="NCBI Taxonomy" id="299467"/>
    <lineage>
        <taxon>Eukaryota</taxon>
        <taxon>Metazoa</taxon>
        <taxon>Ecdysozoa</taxon>
        <taxon>Arthropoda</taxon>
        <taxon>Chelicerata</taxon>
        <taxon>Arachnida</taxon>
        <taxon>Acari</taxon>
        <taxon>Acariformes</taxon>
        <taxon>Trombidiformes</taxon>
        <taxon>Prostigmata</taxon>
        <taxon>Anystina</taxon>
        <taxon>Parasitengona</taxon>
        <taxon>Trombiculoidea</taxon>
        <taxon>Trombiculidae</taxon>
        <taxon>Leptotrombidium</taxon>
    </lineage>
</organism>
<dbReference type="OrthoDB" id="20505at2759"/>
<name>A0A443SGS7_9ACAR</name>
<evidence type="ECO:0000313" key="4">
    <source>
        <dbReference type="EMBL" id="RWS26716.1"/>
    </source>
</evidence>
<comment type="caution">
    <text evidence="4">The sequence shown here is derived from an EMBL/GenBank/DDBJ whole genome shotgun (WGS) entry which is preliminary data.</text>
</comment>
<gene>
    <name evidence="4" type="ORF">B4U80_05445</name>
</gene>
<protein>
    <submittedName>
        <fullName evidence="4">Calcium:calmodulin dependent protein kinase type-like protein</fullName>
    </submittedName>
</protein>
<feature type="domain" description="Protein kinase" evidence="3">
    <location>
        <begin position="16"/>
        <end position="276"/>
    </location>
</feature>
<dbReference type="PROSITE" id="PS50011">
    <property type="entry name" value="PROTEIN_KINASE_DOM"/>
    <property type="match status" value="1"/>
</dbReference>
<keyword evidence="1" id="KW-0547">Nucleotide-binding</keyword>
<evidence type="ECO:0000313" key="5">
    <source>
        <dbReference type="Proteomes" id="UP000288716"/>
    </source>
</evidence>
<dbReference type="InterPro" id="IPR000719">
    <property type="entry name" value="Prot_kinase_dom"/>
</dbReference>
<reference evidence="4 5" key="1">
    <citation type="journal article" date="2018" name="Gigascience">
        <title>Genomes of trombidid mites reveal novel predicted allergens and laterally-transferred genes associated with secondary metabolism.</title>
        <authorList>
            <person name="Dong X."/>
            <person name="Chaisiri K."/>
            <person name="Xia D."/>
            <person name="Armstrong S.D."/>
            <person name="Fang Y."/>
            <person name="Donnelly M.J."/>
            <person name="Kadowaki T."/>
            <person name="McGarry J.W."/>
            <person name="Darby A.C."/>
            <person name="Makepeace B.L."/>
        </authorList>
    </citation>
    <scope>NUCLEOTIDE SEQUENCE [LARGE SCALE GENOMIC DNA]</scope>
    <source>
        <strain evidence="4">UoL-UT</strain>
    </source>
</reference>
<keyword evidence="5" id="KW-1185">Reference proteome</keyword>
<proteinExistence type="predicted"/>
<evidence type="ECO:0000256" key="1">
    <source>
        <dbReference type="ARBA" id="ARBA00022741"/>
    </source>
</evidence>
<dbReference type="Gene3D" id="1.10.510.10">
    <property type="entry name" value="Transferase(Phosphotransferase) domain 1"/>
    <property type="match status" value="1"/>
</dbReference>
<keyword evidence="4" id="KW-0418">Kinase</keyword>
<dbReference type="EMBL" id="NCKV01002536">
    <property type="protein sequence ID" value="RWS26716.1"/>
    <property type="molecule type" value="Genomic_DNA"/>
</dbReference>
<dbReference type="InterPro" id="IPR011009">
    <property type="entry name" value="Kinase-like_dom_sf"/>
</dbReference>
<dbReference type="STRING" id="299467.A0A443SGS7"/>
<dbReference type="GO" id="GO:0004672">
    <property type="term" value="F:protein kinase activity"/>
    <property type="evidence" value="ECO:0007669"/>
    <property type="project" value="InterPro"/>
</dbReference>
<evidence type="ECO:0000256" key="2">
    <source>
        <dbReference type="ARBA" id="ARBA00022840"/>
    </source>
</evidence>
<keyword evidence="4" id="KW-0808">Transferase</keyword>
<evidence type="ECO:0000259" key="3">
    <source>
        <dbReference type="PROSITE" id="PS50011"/>
    </source>
</evidence>
<dbReference type="SUPFAM" id="SSF56112">
    <property type="entry name" value="Protein kinase-like (PK-like)"/>
    <property type="match status" value="1"/>
</dbReference>
<dbReference type="Pfam" id="PF00069">
    <property type="entry name" value="Pkinase"/>
    <property type="match status" value="1"/>
</dbReference>
<dbReference type="GO" id="GO:0005524">
    <property type="term" value="F:ATP binding"/>
    <property type="evidence" value="ECO:0007669"/>
    <property type="project" value="UniProtKB-KW"/>
</dbReference>
<dbReference type="FunFam" id="1.10.510.10:FF:000571">
    <property type="entry name" value="Maternal embryonic leucine zipper kinase"/>
    <property type="match status" value="1"/>
</dbReference>
<dbReference type="AlphaFoldDB" id="A0A443SGS7"/>
<dbReference type="Proteomes" id="UP000288716">
    <property type="component" value="Unassembled WGS sequence"/>
</dbReference>
<accession>A0A443SGS7</accession>
<dbReference type="PANTHER" id="PTHR24347">
    <property type="entry name" value="SERINE/THREONINE-PROTEIN KINASE"/>
    <property type="match status" value="1"/>
</dbReference>
<dbReference type="VEuPathDB" id="VectorBase:LDEU005327"/>
<sequence length="321" mass="36897">MAKVNPKKDSKVTICYDFKEDLARGRYAMLKRCVMYSCNTGPGKEFVAKMVTKVGGKYSRLQRELGICKNLVHENVVRLLHSSEDERTNFLLFELIDGGNLEDYIEDHEFLNETKASLFLKQLFSGIDYIHARNIIHRNLRAENILVHKKQQNEVVLKIAGFGLAIQCKDDTYQRYSPIGVANFMAPEIVNNEKYGKPADLWSLGVLTYKLLAGYPPFDEKSKETLKQKIIHTNYEFDPPEWSQISNEAKDLIANLLNKDPKKRLTANLALTHQWILNIQQVVNALQRPITYARIDNNDPQRRMVALMIALHFLAIIETSI</sequence>